<evidence type="ECO:0000256" key="2">
    <source>
        <dbReference type="ARBA" id="ARBA00011903"/>
    </source>
</evidence>
<dbReference type="EMBL" id="JACJVR010000060">
    <property type="protein sequence ID" value="MBB6692871.1"/>
    <property type="molecule type" value="Genomic_DNA"/>
</dbReference>
<dbReference type="GO" id="GO:0042802">
    <property type="term" value="F:identical protein binding"/>
    <property type="evidence" value="ECO:0007669"/>
    <property type="project" value="UniProtKB-ARBA"/>
</dbReference>
<keyword evidence="6" id="KW-0067">ATP-binding</keyword>
<comment type="caution">
    <text evidence="10">The sequence shown here is derived from an EMBL/GenBank/DDBJ whole genome shotgun (WGS) entry which is preliminary data.</text>
</comment>
<evidence type="ECO:0000256" key="6">
    <source>
        <dbReference type="ARBA" id="ARBA00022840"/>
    </source>
</evidence>
<dbReference type="InterPro" id="IPR050445">
    <property type="entry name" value="Bact_polysacc_biosynth/exp"/>
</dbReference>
<dbReference type="PANTHER" id="PTHR32309">
    <property type="entry name" value="TYROSINE-PROTEIN KINASE"/>
    <property type="match status" value="1"/>
</dbReference>
<gene>
    <name evidence="10" type="ORF">H7B90_15785</name>
</gene>
<organism evidence="10 11">
    <name type="scientific">Cohnella xylanilytica</name>
    <dbReference type="NCBI Taxonomy" id="557555"/>
    <lineage>
        <taxon>Bacteria</taxon>
        <taxon>Bacillati</taxon>
        <taxon>Bacillota</taxon>
        <taxon>Bacilli</taxon>
        <taxon>Bacillales</taxon>
        <taxon>Paenibacillaceae</taxon>
        <taxon>Cohnella</taxon>
    </lineage>
</organism>
<comment type="similarity">
    <text evidence="1">Belongs to the CpsD/CapB family.</text>
</comment>
<dbReference type="FunFam" id="3.40.50.300:FF:000527">
    <property type="entry name" value="Tyrosine-protein kinase etk"/>
    <property type="match status" value="1"/>
</dbReference>
<keyword evidence="11" id="KW-1185">Reference proteome</keyword>
<feature type="domain" description="AAA" evidence="9">
    <location>
        <begin position="41"/>
        <end position="202"/>
    </location>
</feature>
<evidence type="ECO:0000313" key="11">
    <source>
        <dbReference type="Proteomes" id="UP000553776"/>
    </source>
</evidence>
<dbReference type="Proteomes" id="UP000553776">
    <property type="component" value="Unassembled WGS sequence"/>
</dbReference>
<keyword evidence="4" id="KW-0547">Nucleotide-binding</keyword>
<name>A0A841U457_9BACL</name>
<dbReference type="GO" id="GO:0005524">
    <property type="term" value="F:ATP binding"/>
    <property type="evidence" value="ECO:0007669"/>
    <property type="project" value="UniProtKB-KW"/>
</dbReference>
<evidence type="ECO:0000256" key="7">
    <source>
        <dbReference type="ARBA" id="ARBA00023137"/>
    </source>
</evidence>
<dbReference type="PANTHER" id="PTHR32309:SF13">
    <property type="entry name" value="FERRIC ENTEROBACTIN TRANSPORT PROTEIN FEPE"/>
    <property type="match status" value="1"/>
</dbReference>
<dbReference type="RefSeq" id="WP_185136859.1">
    <property type="nucleotide sequence ID" value="NZ_BORM01000001.1"/>
</dbReference>
<dbReference type="CDD" id="cd05387">
    <property type="entry name" value="BY-kinase"/>
    <property type="match status" value="1"/>
</dbReference>
<accession>A0A841U457</accession>
<proteinExistence type="inferred from homology"/>
<evidence type="ECO:0000256" key="5">
    <source>
        <dbReference type="ARBA" id="ARBA00022777"/>
    </source>
</evidence>
<dbReference type="GO" id="GO:0004715">
    <property type="term" value="F:non-membrane spanning protein tyrosine kinase activity"/>
    <property type="evidence" value="ECO:0007669"/>
    <property type="project" value="UniProtKB-EC"/>
</dbReference>
<evidence type="ECO:0000256" key="4">
    <source>
        <dbReference type="ARBA" id="ARBA00022741"/>
    </source>
</evidence>
<dbReference type="GO" id="GO:0005886">
    <property type="term" value="C:plasma membrane"/>
    <property type="evidence" value="ECO:0007669"/>
    <property type="project" value="UniProtKB-ARBA"/>
</dbReference>
<dbReference type="SUPFAM" id="SSF52540">
    <property type="entry name" value="P-loop containing nucleoside triphosphate hydrolases"/>
    <property type="match status" value="1"/>
</dbReference>
<evidence type="ECO:0000256" key="8">
    <source>
        <dbReference type="ARBA" id="ARBA00051245"/>
    </source>
</evidence>
<protein>
    <recommendedName>
        <fullName evidence="2">non-specific protein-tyrosine kinase</fullName>
        <ecNumber evidence="2">2.7.10.2</ecNumber>
    </recommendedName>
</protein>
<dbReference type="NCBIfam" id="TIGR01007">
    <property type="entry name" value="eps_fam"/>
    <property type="match status" value="1"/>
</dbReference>
<keyword evidence="3" id="KW-0808">Transferase</keyword>
<dbReference type="EC" id="2.7.10.2" evidence="2"/>
<comment type="catalytic activity">
    <reaction evidence="8">
        <text>L-tyrosyl-[protein] + ATP = O-phospho-L-tyrosyl-[protein] + ADP + H(+)</text>
        <dbReference type="Rhea" id="RHEA:10596"/>
        <dbReference type="Rhea" id="RHEA-COMP:10136"/>
        <dbReference type="Rhea" id="RHEA-COMP:20101"/>
        <dbReference type="ChEBI" id="CHEBI:15378"/>
        <dbReference type="ChEBI" id="CHEBI:30616"/>
        <dbReference type="ChEBI" id="CHEBI:46858"/>
        <dbReference type="ChEBI" id="CHEBI:61978"/>
        <dbReference type="ChEBI" id="CHEBI:456216"/>
        <dbReference type="EC" id="2.7.10.2"/>
    </reaction>
</comment>
<evidence type="ECO:0000313" key="10">
    <source>
        <dbReference type="EMBL" id="MBB6692871.1"/>
    </source>
</evidence>
<reference evidence="10 11" key="1">
    <citation type="submission" date="2020-08" db="EMBL/GenBank/DDBJ databases">
        <title>Cohnella phylogeny.</title>
        <authorList>
            <person name="Dunlap C."/>
        </authorList>
    </citation>
    <scope>NUCLEOTIDE SEQUENCE [LARGE SCALE GENOMIC DNA]</scope>
    <source>
        <strain evidence="10 11">DSM 25239</strain>
    </source>
</reference>
<keyword evidence="5 10" id="KW-0418">Kinase</keyword>
<dbReference type="InterPro" id="IPR005702">
    <property type="entry name" value="Wzc-like_C"/>
</dbReference>
<dbReference type="InterPro" id="IPR027417">
    <property type="entry name" value="P-loop_NTPase"/>
</dbReference>
<dbReference type="Gene3D" id="3.40.50.300">
    <property type="entry name" value="P-loop containing nucleotide triphosphate hydrolases"/>
    <property type="match status" value="1"/>
</dbReference>
<evidence type="ECO:0000259" key="9">
    <source>
        <dbReference type="Pfam" id="PF13614"/>
    </source>
</evidence>
<dbReference type="AlphaFoldDB" id="A0A841U457"/>
<dbReference type="InterPro" id="IPR025669">
    <property type="entry name" value="AAA_dom"/>
</dbReference>
<sequence length="226" mass="24687">MSRISLESKLVTKTNPASPLSEAYRTLRTNILFSSIDKPVQTIVVTSPNPGDGKTTTIANLAVTYAHEGKRTLVVDGDLRKPSLHYMFMKSNRAGLTNALFKDNAWQEIVQETDVPGLDLMTSGSVPPNPNEILSSQRMQELVAQWREHYDVILFDSPPLLAVTDGLILSSLSDGVVLVVKSGKTKLGAARKMLNQLEFAKAKVLGTVLNNKKSGRASGYLYAYGH</sequence>
<keyword evidence="7" id="KW-0829">Tyrosine-protein kinase</keyword>
<dbReference type="Pfam" id="PF13614">
    <property type="entry name" value="AAA_31"/>
    <property type="match status" value="1"/>
</dbReference>
<evidence type="ECO:0000256" key="1">
    <source>
        <dbReference type="ARBA" id="ARBA00007316"/>
    </source>
</evidence>
<evidence type="ECO:0000256" key="3">
    <source>
        <dbReference type="ARBA" id="ARBA00022679"/>
    </source>
</evidence>